<reference evidence="1 2" key="1">
    <citation type="submission" date="2017-05" db="EMBL/GenBank/DDBJ databases">
        <title>Genome sequence of Candidatus Fukatsuia symbiotica and Candidatus Hamiltonella defensa from Acyrthosiphon pisum strain 5D.</title>
        <authorList>
            <person name="Patel V.A."/>
            <person name="Chevignon G."/>
            <person name="Russell J.A."/>
            <person name="Oliver K.M."/>
        </authorList>
    </citation>
    <scope>NUCLEOTIDE SEQUENCE [LARGE SCALE GENOMIC DNA]</scope>
    <source>
        <strain evidence="1 2">5D</strain>
    </source>
</reference>
<dbReference type="Proteomes" id="UP000261875">
    <property type="component" value="Chromosome"/>
</dbReference>
<dbReference type="AlphaFoldDB" id="A0A2U8IA68"/>
<organism evidence="1 2">
    <name type="scientific">Candidatus Fukatsuia symbiotica</name>
    <dbReference type="NCBI Taxonomy" id="1878942"/>
    <lineage>
        <taxon>Bacteria</taxon>
        <taxon>Pseudomonadati</taxon>
        <taxon>Pseudomonadota</taxon>
        <taxon>Gammaproteobacteria</taxon>
        <taxon>Enterobacterales</taxon>
        <taxon>Yersiniaceae</taxon>
        <taxon>Candidatus Fukatsuia</taxon>
    </lineage>
</organism>
<dbReference type="RefSeq" id="WP_072550412.1">
    <property type="nucleotide sequence ID" value="NZ_CP021659.1"/>
</dbReference>
<name>A0A2U8IA68_9GAMM</name>
<gene>
    <name evidence="1" type="ORF">CCS41_11770</name>
</gene>
<proteinExistence type="predicted"/>
<accession>A0A2U8IA68</accession>
<evidence type="ECO:0000313" key="1">
    <source>
        <dbReference type="EMBL" id="AWK14994.1"/>
    </source>
</evidence>
<keyword evidence="2" id="KW-1185">Reference proteome</keyword>
<evidence type="ECO:0000313" key="2">
    <source>
        <dbReference type="Proteomes" id="UP000261875"/>
    </source>
</evidence>
<dbReference type="EMBL" id="CP021659">
    <property type="protein sequence ID" value="AWK14994.1"/>
    <property type="molecule type" value="Genomic_DNA"/>
</dbReference>
<sequence>MQHGLQLHLLIGTQWLVINDAFTPGKASLSQVKFSFQQYETDLQKLVDYCRQTSTEENNRIRYLVH</sequence>
<protein>
    <submittedName>
        <fullName evidence="1">Uncharacterized protein</fullName>
    </submittedName>
</protein>
<dbReference type="KEGG" id="fsm:CCS41_11770"/>